<evidence type="ECO:0008006" key="3">
    <source>
        <dbReference type="Google" id="ProtNLM"/>
    </source>
</evidence>
<dbReference type="Proteomes" id="UP000255036">
    <property type="component" value="Unassembled WGS sequence"/>
</dbReference>
<gene>
    <name evidence="1" type="ORF">DWV06_16915</name>
</gene>
<dbReference type="NCBIfam" id="TIGR01563">
    <property type="entry name" value="gp16_SPP1"/>
    <property type="match status" value="1"/>
</dbReference>
<protein>
    <recommendedName>
        <fullName evidence="3">Phage head-tail adapter protein</fullName>
    </recommendedName>
</protein>
<keyword evidence="2" id="KW-1185">Reference proteome</keyword>
<dbReference type="OrthoDB" id="2362069at2"/>
<sequence length="115" mass="13368">MQNQNSYKDGIAHIYKEVMMKTDFRAKTNVKKKADMELIVKLAFDEKSKRQSDVIFAEQMSSTLSLKIVTPFVNGISNSNKVIISDYLYDIFYIDHDKARNELYFYLEGVQPIAE</sequence>
<comment type="caution">
    <text evidence="1">The sequence shown here is derived from an EMBL/GenBank/DDBJ whole genome shotgun (WGS) entry which is preliminary data.</text>
</comment>
<evidence type="ECO:0000313" key="2">
    <source>
        <dbReference type="Proteomes" id="UP000255036"/>
    </source>
</evidence>
<evidence type="ECO:0000313" key="1">
    <source>
        <dbReference type="EMBL" id="RDU22206.1"/>
    </source>
</evidence>
<organism evidence="1 2">
    <name type="scientific">Anaerosacchariphilus polymeriproducens</name>
    <dbReference type="NCBI Taxonomy" id="1812858"/>
    <lineage>
        <taxon>Bacteria</taxon>
        <taxon>Bacillati</taxon>
        <taxon>Bacillota</taxon>
        <taxon>Clostridia</taxon>
        <taxon>Lachnospirales</taxon>
        <taxon>Lachnospiraceae</taxon>
        <taxon>Anaerosacchariphilus</taxon>
    </lineage>
</organism>
<name>A0A371ARM3_9FIRM</name>
<reference evidence="1 2" key="1">
    <citation type="submission" date="2018-07" db="EMBL/GenBank/DDBJ databases">
        <title>Anaerosacharophilus polymeroproducens gen. nov. sp. nov., an anaerobic bacterium isolated from salt field.</title>
        <authorList>
            <person name="Kim W."/>
            <person name="Yang S.-H."/>
            <person name="Oh J."/>
            <person name="Lee J.-H."/>
            <person name="Kwon K.K."/>
        </authorList>
    </citation>
    <scope>NUCLEOTIDE SEQUENCE [LARGE SCALE GENOMIC DNA]</scope>
    <source>
        <strain evidence="1 2">MCWD5</strain>
    </source>
</reference>
<accession>A0A371ARM3</accession>
<dbReference type="InterPro" id="IPR008767">
    <property type="entry name" value="Phage_SPP1_head-tail_adaptor"/>
</dbReference>
<dbReference type="EMBL" id="QRCT01000050">
    <property type="protein sequence ID" value="RDU22206.1"/>
    <property type="molecule type" value="Genomic_DNA"/>
</dbReference>
<dbReference type="AlphaFoldDB" id="A0A371ARM3"/>
<dbReference type="RefSeq" id="WP_115483387.1">
    <property type="nucleotide sequence ID" value="NZ_QRCT01000050.1"/>
</dbReference>
<proteinExistence type="predicted"/>